<gene>
    <name evidence="3" type="ORF">B0I28_11265</name>
</gene>
<keyword evidence="1" id="KW-1133">Transmembrane helix</keyword>
<name>A0A2T0UCY7_9ACTN</name>
<dbReference type="OrthoDB" id="5180306at2"/>
<dbReference type="InterPro" id="IPR038332">
    <property type="entry name" value="PPE_sf"/>
</dbReference>
<feature type="domain" description="Outer membrane channel protein CpnT-like N-terminal" evidence="2">
    <location>
        <begin position="79"/>
        <end position="198"/>
    </location>
</feature>
<evidence type="ECO:0000313" key="4">
    <source>
        <dbReference type="Proteomes" id="UP000238176"/>
    </source>
</evidence>
<sequence>MSNIPVVSTGSSLAQNIWGTIAGDDRLTSAAAIPGEITGLGMEVLGAMKDPVFALASAGLSIVLELVEPFNDAIEYVSGSPGDMQRVEDAWGKVAESLNSLSTETGAAVGANMTQWQGADATAAREQLDALAATIAAAGHEASNVQQIASWCRMLAEAIKALIESILAELVAWLITRGLIALATGPWSFGASVAAFVLSAFYKATSMFLRVMSKIQKATGIFGKILRVLVDQGLNRKGAFHVTSGQIFGVRDGLNYALWKGVLIKAGIGAGASLAGNAPQAAMDMFSSATSSGGSGGGGGGGAIRVDLDELDALKGALEGLKGQASPIQSQASETMAEETSWGVPGWVGLEGHYSSTAEGLSEAIGEIVAAFDGQAMRIGACRDDHAACDEEQAAALNKLLAGR</sequence>
<keyword evidence="1" id="KW-0812">Transmembrane</keyword>
<accession>A0A2T0UCY7</accession>
<evidence type="ECO:0000256" key="1">
    <source>
        <dbReference type="SAM" id="Phobius"/>
    </source>
</evidence>
<keyword evidence="4" id="KW-1185">Reference proteome</keyword>
<dbReference type="AlphaFoldDB" id="A0A2T0UCY7"/>
<organism evidence="3 4">
    <name type="scientific">Glycomyces artemisiae</name>
    <dbReference type="NCBI Taxonomy" id="1076443"/>
    <lineage>
        <taxon>Bacteria</taxon>
        <taxon>Bacillati</taxon>
        <taxon>Actinomycetota</taxon>
        <taxon>Actinomycetes</taxon>
        <taxon>Glycomycetales</taxon>
        <taxon>Glycomycetaceae</taxon>
        <taxon>Glycomyces</taxon>
    </lineage>
</organism>
<reference evidence="3 4" key="1">
    <citation type="submission" date="2018-03" db="EMBL/GenBank/DDBJ databases">
        <title>Genomic Encyclopedia of Type Strains, Phase III (KMG-III): the genomes of soil and plant-associated and newly described type strains.</title>
        <authorList>
            <person name="Whitman W."/>
        </authorList>
    </citation>
    <scope>NUCLEOTIDE SEQUENCE [LARGE SCALE GENOMIC DNA]</scope>
    <source>
        <strain evidence="3 4">CGMCC 4.7067</strain>
    </source>
</reference>
<dbReference type="Pfam" id="PF25547">
    <property type="entry name" value="WXG100_2"/>
    <property type="match status" value="1"/>
</dbReference>
<dbReference type="InterPro" id="IPR057746">
    <property type="entry name" value="CpnT-like_N"/>
</dbReference>
<keyword evidence="1" id="KW-0472">Membrane</keyword>
<dbReference type="RefSeq" id="WP_106366398.1">
    <property type="nucleotide sequence ID" value="NZ_PVTJ01000012.1"/>
</dbReference>
<dbReference type="EMBL" id="PVTJ01000012">
    <property type="protein sequence ID" value="PRY55752.1"/>
    <property type="molecule type" value="Genomic_DNA"/>
</dbReference>
<feature type="transmembrane region" description="Helical" evidence="1">
    <location>
        <begin position="189"/>
        <end position="209"/>
    </location>
</feature>
<dbReference type="Gene3D" id="1.20.1260.20">
    <property type="entry name" value="PPE superfamily"/>
    <property type="match status" value="1"/>
</dbReference>
<comment type="caution">
    <text evidence="3">The sequence shown here is derived from an EMBL/GenBank/DDBJ whole genome shotgun (WGS) entry which is preliminary data.</text>
</comment>
<dbReference type="Proteomes" id="UP000238176">
    <property type="component" value="Unassembled WGS sequence"/>
</dbReference>
<evidence type="ECO:0000259" key="2">
    <source>
        <dbReference type="Pfam" id="PF25547"/>
    </source>
</evidence>
<proteinExistence type="predicted"/>
<evidence type="ECO:0000313" key="3">
    <source>
        <dbReference type="EMBL" id="PRY55752.1"/>
    </source>
</evidence>
<protein>
    <recommendedName>
        <fullName evidence="2">Outer membrane channel protein CpnT-like N-terminal domain-containing protein</fullName>
    </recommendedName>
</protein>